<dbReference type="SUPFAM" id="SSF48452">
    <property type="entry name" value="TPR-like"/>
    <property type="match status" value="1"/>
</dbReference>
<feature type="chain" id="PRO_5039101165" evidence="4">
    <location>
        <begin position="24"/>
        <end position="349"/>
    </location>
</feature>
<keyword evidence="1" id="KW-0677">Repeat</keyword>
<dbReference type="SMART" id="SM00028">
    <property type="entry name" value="TPR"/>
    <property type="match status" value="5"/>
</dbReference>
<evidence type="ECO:0000256" key="4">
    <source>
        <dbReference type="SAM" id="SignalP"/>
    </source>
</evidence>
<dbReference type="InterPro" id="IPR050498">
    <property type="entry name" value="Ycf3"/>
</dbReference>
<keyword evidence="4" id="KW-0732">Signal</keyword>
<evidence type="ECO:0000313" key="5">
    <source>
        <dbReference type="EMBL" id="AOZ95728.1"/>
    </source>
</evidence>
<keyword evidence="6" id="KW-1185">Reference proteome</keyword>
<dbReference type="InterPro" id="IPR019734">
    <property type="entry name" value="TPR_rpt"/>
</dbReference>
<feature type="signal peptide" evidence="4">
    <location>
        <begin position="1"/>
        <end position="23"/>
    </location>
</feature>
<evidence type="ECO:0000256" key="3">
    <source>
        <dbReference type="PROSITE-ProRule" id="PRU00339"/>
    </source>
</evidence>
<evidence type="ECO:0000256" key="2">
    <source>
        <dbReference type="ARBA" id="ARBA00022803"/>
    </source>
</evidence>
<protein>
    <submittedName>
        <fullName evidence="5">TPR domain-containing protein</fullName>
    </submittedName>
</protein>
<evidence type="ECO:0000313" key="6">
    <source>
        <dbReference type="Proteomes" id="UP000179284"/>
    </source>
</evidence>
<feature type="repeat" description="TPR" evidence="3">
    <location>
        <begin position="267"/>
        <end position="300"/>
    </location>
</feature>
<sequence>MKLKTAICALALTMILSGCGSLSGGHNIDSGFAYIESHQYDNALESFSVAEEKGEDACLIHRGRGIAYLYKNEYELAVNELLASLATDEGIVDDMDFDTNYYLAEAYYKLGEYNKAKEVYDAIIGLRSKDSNAYYLRGTAELAAGDHDLGYADFTKAISLNPKDYSMMIMICKSLDEQGYGEEGRSILSKAMENGSDFMSNYERGQIYFYLGDYQSAVQYLETASNERDQDKEPVILMLGHTLETMGDYSTACSKYSNYLRDNPSSAVVYNRLGMCQIKLADYESAVASFEAGIAIDDKAMNQALTLNQITAYEYMGEFNLASSLMTTYLETYPEDETAIRENIFLSTR</sequence>
<name>A0A1D9NZD0_9FIRM</name>
<reference evidence="6" key="1">
    <citation type="submission" date="2016-10" db="EMBL/GenBank/DDBJ databases">
        <title>The complete genome sequence of the rumen bacterium Butyrivibrio hungatei MB2003.</title>
        <authorList>
            <person name="Palevich N."/>
            <person name="Kelly W.J."/>
            <person name="Leahy S.C."/>
            <person name="Altermann E."/>
            <person name="Rakonjac J."/>
            <person name="Attwood G.T."/>
        </authorList>
    </citation>
    <scope>NUCLEOTIDE SEQUENCE [LARGE SCALE GENOMIC DNA]</scope>
    <source>
        <strain evidence="6">MB2003</strain>
    </source>
</reference>
<dbReference type="Gene3D" id="1.25.40.10">
    <property type="entry name" value="Tetratricopeptide repeat domain"/>
    <property type="match status" value="1"/>
</dbReference>
<dbReference type="PANTHER" id="PTHR44858">
    <property type="entry name" value="TETRATRICOPEPTIDE REPEAT PROTEIN 6"/>
    <property type="match status" value="1"/>
</dbReference>
<feature type="repeat" description="TPR" evidence="3">
    <location>
        <begin position="131"/>
        <end position="164"/>
    </location>
</feature>
<dbReference type="SUPFAM" id="SSF81901">
    <property type="entry name" value="HCP-like"/>
    <property type="match status" value="1"/>
</dbReference>
<dbReference type="Pfam" id="PF13181">
    <property type="entry name" value="TPR_8"/>
    <property type="match status" value="2"/>
</dbReference>
<dbReference type="PANTHER" id="PTHR44858:SF18">
    <property type="entry name" value="TETRATRICOPEPTIDE REPEAT (TPR) PROTEIN"/>
    <property type="match status" value="1"/>
</dbReference>
<feature type="repeat" description="TPR" evidence="3">
    <location>
        <begin position="97"/>
        <end position="130"/>
    </location>
</feature>
<proteinExistence type="predicted"/>
<dbReference type="PROSITE" id="PS51257">
    <property type="entry name" value="PROKAR_LIPOPROTEIN"/>
    <property type="match status" value="1"/>
</dbReference>
<dbReference type="Proteomes" id="UP000179284">
    <property type="component" value="Chromosome I"/>
</dbReference>
<organism evidence="5 6">
    <name type="scientific">Butyrivibrio hungatei</name>
    <dbReference type="NCBI Taxonomy" id="185008"/>
    <lineage>
        <taxon>Bacteria</taxon>
        <taxon>Bacillati</taxon>
        <taxon>Bacillota</taxon>
        <taxon>Clostridia</taxon>
        <taxon>Lachnospirales</taxon>
        <taxon>Lachnospiraceae</taxon>
        <taxon>Butyrivibrio</taxon>
    </lineage>
</organism>
<dbReference type="PROSITE" id="PS50005">
    <property type="entry name" value="TPR"/>
    <property type="match status" value="3"/>
</dbReference>
<accession>A0A1D9NZD0</accession>
<dbReference type="AlphaFoldDB" id="A0A1D9NZD0"/>
<dbReference type="InterPro" id="IPR011990">
    <property type="entry name" value="TPR-like_helical_dom_sf"/>
</dbReference>
<evidence type="ECO:0000256" key="1">
    <source>
        <dbReference type="ARBA" id="ARBA00022737"/>
    </source>
</evidence>
<gene>
    <name evidence="5" type="ORF">bhn_I0694</name>
</gene>
<dbReference type="KEGG" id="bhu:bhn_I0694"/>
<dbReference type="Pfam" id="PF13432">
    <property type="entry name" value="TPR_16"/>
    <property type="match status" value="1"/>
</dbReference>
<dbReference type="OrthoDB" id="305319at2"/>
<dbReference type="RefSeq" id="WP_071175472.1">
    <property type="nucleotide sequence ID" value="NZ_CP017831.1"/>
</dbReference>
<keyword evidence="2 3" id="KW-0802">TPR repeat</keyword>
<dbReference type="EMBL" id="CP017831">
    <property type="protein sequence ID" value="AOZ95728.1"/>
    <property type="molecule type" value="Genomic_DNA"/>
</dbReference>